<dbReference type="OrthoDB" id="7659099at2"/>
<dbReference type="InterPro" id="IPR001123">
    <property type="entry name" value="LeuE-type"/>
</dbReference>
<dbReference type="EMBL" id="MKIM01000031">
    <property type="protein sequence ID" value="OLP42653.1"/>
    <property type="molecule type" value="Genomic_DNA"/>
</dbReference>
<proteinExistence type="predicted"/>
<evidence type="ECO:0000256" key="2">
    <source>
        <dbReference type="ARBA" id="ARBA00022475"/>
    </source>
</evidence>
<evidence type="ECO:0000256" key="6">
    <source>
        <dbReference type="SAM" id="Phobius"/>
    </source>
</evidence>
<comment type="subcellular location">
    <subcellularLocation>
        <location evidence="1">Cell membrane</location>
        <topology evidence="1">Multi-pass membrane protein</topology>
    </subcellularLocation>
</comment>
<dbReference type="AlphaFoldDB" id="A0A1Q8ZLP7"/>
<evidence type="ECO:0000313" key="8">
    <source>
        <dbReference type="Proteomes" id="UP000186894"/>
    </source>
</evidence>
<dbReference type="PANTHER" id="PTHR30086">
    <property type="entry name" value="ARGININE EXPORTER PROTEIN ARGO"/>
    <property type="match status" value="1"/>
</dbReference>
<gene>
    <name evidence="7" type="ORF">BJF95_00510</name>
</gene>
<dbReference type="Proteomes" id="UP000186894">
    <property type="component" value="Unassembled WGS sequence"/>
</dbReference>
<evidence type="ECO:0000256" key="4">
    <source>
        <dbReference type="ARBA" id="ARBA00022989"/>
    </source>
</evidence>
<feature type="transmembrane region" description="Helical" evidence="6">
    <location>
        <begin position="74"/>
        <end position="91"/>
    </location>
</feature>
<feature type="transmembrane region" description="Helical" evidence="6">
    <location>
        <begin position="13"/>
        <end position="31"/>
    </location>
</feature>
<sequence>MISAHFAQFLSGYLVYLVAVISPGPANMAIISTAMSQGRRAGLVIALGIFAGSFTWAMAASFGLAALLHRYGEALVVLKIAGGLYLFYLAIKAAKSALRKEQAVVETDVVVRPSHTGTLFLRGYLIHLTNPKAIFGWVAIISLGLPPDASLSAVAIVVGGCLTTGFSVFCGYALLFSTAGALRIYRASRRYVEGAMALMFGAAGVKMLTTTL</sequence>
<dbReference type="RefSeq" id="WP_075641346.1">
    <property type="nucleotide sequence ID" value="NZ_MKIM01000031.1"/>
</dbReference>
<reference evidence="7 8" key="1">
    <citation type="submission" date="2016-09" db="EMBL/GenBank/DDBJ databases">
        <title>Rhizobium oryziradicis sp. nov., isolated from the root of rice.</title>
        <authorList>
            <person name="Zhao J."/>
            <person name="Zhang X."/>
        </authorList>
    </citation>
    <scope>NUCLEOTIDE SEQUENCE [LARGE SCALE GENOMIC DNA]</scope>
    <source>
        <strain evidence="7 8">N19</strain>
    </source>
</reference>
<feature type="transmembrane region" description="Helical" evidence="6">
    <location>
        <begin position="124"/>
        <end position="145"/>
    </location>
</feature>
<evidence type="ECO:0000256" key="5">
    <source>
        <dbReference type="ARBA" id="ARBA00023136"/>
    </source>
</evidence>
<accession>A0A1Q8ZLP7</accession>
<keyword evidence="5 6" id="KW-0472">Membrane</keyword>
<feature type="transmembrane region" description="Helical" evidence="6">
    <location>
        <begin position="151"/>
        <end position="179"/>
    </location>
</feature>
<dbReference type="GO" id="GO:0005886">
    <property type="term" value="C:plasma membrane"/>
    <property type="evidence" value="ECO:0007669"/>
    <property type="project" value="UniProtKB-SubCell"/>
</dbReference>
<dbReference type="Pfam" id="PF01810">
    <property type="entry name" value="LysE"/>
    <property type="match status" value="1"/>
</dbReference>
<evidence type="ECO:0000256" key="3">
    <source>
        <dbReference type="ARBA" id="ARBA00022692"/>
    </source>
</evidence>
<evidence type="ECO:0000256" key="1">
    <source>
        <dbReference type="ARBA" id="ARBA00004651"/>
    </source>
</evidence>
<dbReference type="GO" id="GO:0015171">
    <property type="term" value="F:amino acid transmembrane transporter activity"/>
    <property type="evidence" value="ECO:0007669"/>
    <property type="project" value="TreeGrafter"/>
</dbReference>
<dbReference type="PANTHER" id="PTHR30086:SF19">
    <property type="entry name" value="THREONINE EFFLUX PROTEIN"/>
    <property type="match status" value="1"/>
</dbReference>
<feature type="transmembrane region" description="Helical" evidence="6">
    <location>
        <begin position="43"/>
        <end position="68"/>
    </location>
</feature>
<protein>
    <submittedName>
        <fullName evidence="7">Amino acid transporter</fullName>
    </submittedName>
</protein>
<keyword evidence="8" id="KW-1185">Reference proteome</keyword>
<organism evidence="7 8">
    <name type="scientific">Rhizobium oryziradicis</name>
    <dbReference type="NCBI Taxonomy" id="1867956"/>
    <lineage>
        <taxon>Bacteria</taxon>
        <taxon>Pseudomonadati</taxon>
        <taxon>Pseudomonadota</taxon>
        <taxon>Alphaproteobacteria</taxon>
        <taxon>Hyphomicrobiales</taxon>
        <taxon>Rhizobiaceae</taxon>
        <taxon>Rhizobium/Agrobacterium group</taxon>
        <taxon>Rhizobium</taxon>
    </lineage>
</organism>
<keyword evidence="2" id="KW-1003">Cell membrane</keyword>
<comment type="caution">
    <text evidence="7">The sequence shown here is derived from an EMBL/GenBank/DDBJ whole genome shotgun (WGS) entry which is preliminary data.</text>
</comment>
<evidence type="ECO:0000313" key="7">
    <source>
        <dbReference type="EMBL" id="OLP42653.1"/>
    </source>
</evidence>
<keyword evidence="4 6" id="KW-1133">Transmembrane helix</keyword>
<name>A0A1Q8ZLP7_9HYPH</name>
<keyword evidence="3 6" id="KW-0812">Transmembrane</keyword>